<name>A0A485L741_9STRA</name>
<dbReference type="Gene3D" id="1.10.490.10">
    <property type="entry name" value="Globins"/>
    <property type="match status" value="1"/>
</dbReference>
<dbReference type="SUPFAM" id="SSF52343">
    <property type="entry name" value="Ferredoxin reductase-like, C-terminal NADP-linked domain"/>
    <property type="match status" value="1"/>
</dbReference>
<dbReference type="InterPro" id="IPR050415">
    <property type="entry name" value="MRET"/>
</dbReference>
<keyword evidence="10" id="KW-1185">Reference proteome</keyword>
<evidence type="ECO:0000259" key="7">
    <source>
        <dbReference type="PROSITE" id="PS51384"/>
    </source>
</evidence>
<organism evidence="9 10">
    <name type="scientific">Aphanomyces stellatus</name>
    <dbReference type="NCBI Taxonomy" id="120398"/>
    <lineage>
        <taxon>Eukaryota</taxon>
        <taxon>Sar</taxon>
        <taxon>Stramenopiles</taxon>
        <taxon>Oomycota</taxon>
        <taxon>Saprolegniomycetes</taxon>
        <taxon>Saprolegniales</taxon>
        <taxon>Verrucalvaceae</taxon>
        <taxon>Aphanomyces</taxon>
    </lineage>
</organism>
<comment type="similarity">
    <text evidence="1">In the C-terminal section; belongs to the flavoprotein pyridine nucleotide cytochrome reductase family.</text>
</comment>
<evidence type="ECO:0000313" key="10">
    <source>
        <dbReference type="Proteomes" id="UP000332933"/>
    </source>
</evidence>
<dbReference type="InterPro" id="IPR000971">
    <property type="entry name" value="Globin"/>
</dbReference>
<evidence type="ECO:0000256" key="4">
    <source>
        <dbReference type="ARBA" id="ARBA00048649"/>
    </source>
</evidence>
<evidence type="ECO:0000259" key="6">
    <source>
        <dbReference type="PROSITE" id="PS01033"/>
    </source>
</evidence>
<evidence type="ECO:0000256" key="2">
    <source>
        <dbReference type="ARBA" id="ARBA00012229"/>
    </source>
</evidence>
<dbReference type="GO" id="GO:0008941">
    <property type="term" value="F:nitric oxide dioxygenase NAD(P)H activity"/>
    <property type="evidence" value="ECO:0007669"/>
    <property type="project" value="UniProtKB-EC"/>
</dbReference>
<evidence type="ECO:0000313" key="9">
    <source>
        <dbReference type="EMBL" id="VFT93396.1"/>
    </source>
</evidence>
<proteinExistence type="inferred from homology"/>
<dbReference type="InterPro" id="IPR012292">
    <property type="entry name" value="Globin/Proto"/>
</dbReference>
<protein>
    <recommendedName>
        <fullName evidence="2">nitric oxide dioxygenase</fullName>
        <ecNumber evidence="2">1.14.12.17</ecNumber>
    </recommendedName>
</protein>
<dbReference type="PROSITE" id="PS51384">
    <property type="entry name" value="FAD_FR"/>
    <property type="match status" value="1"/>
</dbReference>
<evidence type="ECO:0000256" key="5">
    <source>
        <dbReference type="ARBA" id="ARBA00049433"/>
    </source>
</evidence>
<reference evidence="9 10" key="1">
    <citation type="submission" date="2019-03" db="EMBL/GenBank/DDBJ databases">
        <authorList>
            <person name="Gaulin E."/>
            <person name="Dumas B."/>
        </authorList>
    </citation>
    <scope>NUCLEOTIDE SEQUENCE [LARGE SCALE GENOMIC DNA]</scope>
    <source>
        <strain evidence="9">CBS 568.67</strain>
    </source>
</reference>
<dbReference type="EMBL" id="CAADRA010005928">
    <property type="protein sequence ID" value="VFT93396.1"/>
    <property type="molecule type" value="Genomic_DNA"/>
</dbReference>
<dbReference type="AlphaFoldDB" id="A0A485L741"/>
<evidence type="ECO:0000256" key="1">
    <source>
        <dbReference type="ARBA" id="ARBA00006401"/>
    </source>
</evidence>
<reference evidence="8" key="2">
    <citation type="submission" date="2019-06" db="EMBL/GenBank/DDBJ databases">
        <title>Genomics analysis of Aphanomyces spp. identifies a new class of oomycete effector associated with host adaptation.</title>
        <authorList>
            <person name="Gaulin E."/>
        </authorList>
    </citation>
    <scope>NUCLEOTIDE SEQUENCE</scope>
    <source>
        <strain evidence="8">CBS 578.67</strain>
    </source>
</reference>
<dbReference type="EMBL" id="VJMH01005907">
    <property type="protein sequence ID" value="KAF0692284.1"/>
    <property type="molecule type" value="Genomic_DNA"/>
</dbReference>
<dbReference type="OrthoDB" id="436496at2759"/>
<dbReference type="InterPro" id="IPR039261">
    <property type="entry name" value="FNR_nucleotide-bd"/>
</dbReference>
<sequence length="458" mass="49808">MGKCASVEQPPPIDVVAFGNDGAVGLTETFVQTYGSYMTAPFDLKRPVVTRDHEHLIQTNWSIVCNGSRAFNPATHLTPIRFFYKTFYQALFTRAPALRSLFRSSMTHQGKTIAGIMGTLAKIITGDAFVDVVQGIAARHLKYGVCLDDYTLFGTTLLATLEIVTGPDEWTPEVHDAYVTAYSLVLHVMMPILTSPDAPTRATTPESLPATITHSTRLSPSTHRLTLAFDFCLRFHPGDAIWLGLALPTGHTRRHYVITSVSVTGASAIDICVVDASDSSHWLCTQPPGTVVDLYWVDSDVRFEIDTPEVLPSHVLFVSHGLGCIPFLTMLQGLYTVRDVWKGTAVSLHCALNDDFAPLKTIAPCASMTKQQWPASTVHDAAATVITADKLREIAPHADDAILYVSGPPAFVQATSDAFEAVGGAKGRVMEYSFTNDHPFLLGTAELSTVVITLPEDE</sequence>
<dbReference type="GO" id="GO:0020037">
    <property type="term" value="F:heme binding"/>
    <property type="evidence" value="ECO:0007669"/>
    <property type="project" value="InterPro"/>
</dbReference>
<dbReference type="SUPFAM" id="SSF46458">
    <property type="entry name" value="Globin-like"/>
    <property type="match status" value="1"/>
</dbReference>
<dbReference type="Pfam" id="PF00042">
    <property type="entry name" value="Globin"/>
    <property type="match status" value="1"/>
</dbReference>
<evidence type="ECO:0000313" key="8">
    <source>
        <dbReference type="EMBL" id="KAF0692284.1"/>
    </source>
</evidence>
<dbReference type="PANTHER" id="PTHR47354:SF5">
    <property type="entry name" value="PROTEIN RFBI"/>
    <property type="match status" value="1"/>
</dbReference>
<keyword evidence="3" id="KW-0520">NAD</keyword>
<dbReference type="PANTHER" id="PTHR47354">
    <property type="entry name" value="NADH OXIDOREDUCTASE HCR"/>
    <property type="match status" value="1"/>
</dbReference>
<feature type="domain" description="FAD-binding FR-type" evidence="7">
    <location>
        <begin position="205"/>
        <end position="306"/>
    </location>
</feature>
<dbReference type="PROSITE" id="PS01033">
    <property type="entry name" value="GLOBIN"/>
    <property type="match status" value="1"/>
</dbReference>
<dbReference type="Gene3D" id="3.40.50.80">
    <property type="entry name" value="Nucleotide-binding domain of ferredoxin-NADP reductase (FNR) module"/>
    <property type="match status" value="1"/>
</dbReference>
<accession>A0A485L741</accession>
<dbReference type="InterPro" id="IPR017927">
    <property type="entry name" value="FAD-bd_FR_type"/>
</dbReference>
<dbReference type="Proteomes" id="UP000332933">
    <property type="component" value="Unassembled WGS sequence"/>
</dbReference>
<dbReference type="InterPro" id="IPR009050">
    <property type="entry name" value="Globin-like_sf"/>
</dbReference>
<dbReference type="EC" id="1.14.12.17" evidence="2"/>
<evidence type="ECO:0000256" key="3">
    <source>
        <dbReference type="ARBA" id="ARBA00023027"/>
    </source>
</evidence>
<comment type="catalytic activity">
    <reaction evidence="5">
        <text>2 nitric oxide + NADPH + 2 O2 = 2 nitrate + NADP(+) + H(+)</text>
        <dbReference type="Rhea" id="RHEA:19465"/>
        <dbReference type="ChEBI" id="CHEBI:15378"/>
        <dbReference type="ChEBI" id="CHEBI:15379"/>
        <dbReference type="ChEBI" id="CHEBI:16480"/>
        <dbReference type="ChEBI" id="CHEBI:17632"/>
        <dbReference type="ChEBI" id="CHEBI:57783"/>
        <dbReference type="ChEBI" id="CHEBI:58349"/>
        <dbReference type="EC" id="1.14.12.17"/>
    </reaction>
</comment>
<dbReference type="GO" id="GO:0019825">
    <property type="term" value="F:oxygen binding"/>
    <property type="evidence" value="ECO:0007669"/>
    <property type="project" value="InterPro"/>
</dbReference>
<feature type="domain" description="Globin" evidence="6">
    <location>
        <begin position="48"/>
        <end position="194"/>
    </location>
</feature>
<gene>
    <name evidence="9" type="primary">Aste57867_16625</name>
    <name evidence="8" type="ORF">As57867_016568</name>
    <name evidence="9" type="ORF">ASTE57867_16625</name>
</gene>
<dbReference type="InterPro" id="IPR017938">
    <property type="entry name" value="Riboflavin_synthase-like_b-brl"/>
</dbReference>
<comment type="catalytic activity">
    <reaction evidence="4">
        <text>2 nitric oxide + NADH + 2 O2 = 2 nitrate + NAD(+) + H(+)</text>
        <dbReference type="Rhea" id="RHEA:19469"/>
        <dbReference type="ChEBI" id="CHEBI:15378"/>
        <dbReference type="ChEBI" id="CHEBI:15379"/>
        <dbReference type="ChEBI" id="CHEBI:16480"/>
        <dbReference type="ChEBI" id="CHEBI:17632"/>
        <dbReference type="ChEBI" id="CHEBI:57540"/>
        <dbReference type="ChEBI" id="CHEBI:57945"/>
        <dbReference type="EC" id="1.14.12.17"/>
    </reaction>
</comment>
<dbReference type="SUPFAM" id="SSF63380">
    <property type="entry name" value="Riboflavin synthase domain-like"/>
    <property type="match status" value="1"/>
</dbReference>